<sequence>MAEPQTGKVALALSFDLLRKLLLGELCSLASATFELTKTIVVGVEAFDQGLPVLPPRAAFLVLRCVDHSSPPSSDGPLLVEHMRRSARP</sequence>
<proteinExistence type="predicted"/>
<organism evidence="2">
    <name type="scientific">uncultured Rubrobacteraceae bacterium</name>
    <dbReference type="NCBI Taxonomy" id="349277"/>
    <lineage>
        <taxon>Bacteria</taxon>
        <taxon>Bacillati</taxon>
        <taxon>Actinomycetota</taxon>
        <taxon>Rubrobacteria</taxon>
        <taxon>Rubrobacterales</taxon>
        <taxon>Rubrobacteraceae</taxon>
        <taxon>environmental samples</taxon>
    </lineage>
</organism>
<feature type="region of interest" description="Disordered" evidence="1">
    <location>
        <begin position="69"/>
        <end position="89"/>
    </location>
</feature>
<dbReference type="AlphaFoldDB" id="A0A6J4S777"/>
<accession>A0A6J4S777</accession>
<evidence type="ECO:0000313" key="2">
    <source>
        <dbReference type="EMBL" id="CAA9486478.1"/>
    </source>
</evidence>
<dbReference type="EMBL" id="CADCVI010000208">
    <property type="protein sequence ID" value="CAA9486478.1"/>
    <property type="molecule type" value="Genomic_DNA"/>
</dbReference>
<evidence type="ECO:0000256" key="1">
    <source>
        <dbReference type="SAM" id="MobiDB-lite"/>
    </source>
</evidence>
<protein>
    <submittedName>
        <fullName evidence="2">Uncharacterized protein</fullName>
    </submittedName>
</protein>
<reference evidence="2" key="1">
    <citation type="submission" date="2020-02" db="EMBL/GenBank/DDBJ databases">
        <authorList>
            <person name="Meier V. D."/>
        </authorList>
    </citation>
    <scope>NUCLEOTIDE SEQUENCE</scope>
    <source>
        <strain evidence="2">AVDCRST_MAG25</strain>
    </source>
</reference>
<name>A0A6J4S777_9ACTN</name>
<gene>
    <name evidence="2" type="ORF">AVDCRST_MAG25-3116</name>
</gene>